<feature type="region of interest" description="Disordered" evidence="1">
    <location>
        <begin position="27"/>
        <end position="48"/>
    </location>
</feature>
<dbReference type="RefSeq" id="WP_092868602.1">
    <property type="nucleotide sequence ID" value="NZ_FPCH01000003.1"/>
</dbReference>
<gene>
    <name evidence="3" type="ORF">SAMN04488557_3078</name>
</gene>
<evidence type="ECO:0000313" key="4">
    <source>
        <dbReference type="Proteomes" id="UP000199423"/>
    </source>
</evidence>
<evidence type="ECO:0000313" key="3">
    <source>
        <dbReference type="EMBL" id="SFV37270.1"/>
    </source>
</evidence>
<keyword evidence="2" id="KW-0812">Transmembrane</keyword>
<dbReference type="STRING" id="51670.SAMN04488557_3078"/>
<dbReference type="EMBL" id="FPCH01000003">
    <property type="protein sequence ID" value="SFV37270.1"/>
    <property type="molecule type" value="Genomic_DNA"/>
</dbReference>
<keyword evidence="2" id="KW-0472">Membrane</keyword>
<feature type="region of interest" description="Disordered" evidence="1">
    <location>
        <begin position="145"/>
        <end position="166"/>
    </location>
</feature>
<evidence type="ECO:0000256" key="2">
    <source>
        <dbReference type="SAM" id="Phobius"/>
    </source>
</evidence>
<name>A0A1I7NRP1_9HYPH</name>
<keyword evidence="2" id="KW-1133">Transmembrane helix</keyword>
<accession>A0A1I7NRP1</accession>
<keyword evidence="4" id="KW-1185">Reference proteome</keyword>
<evidence type="ECO:0000256" key="1">
    <source>
        <dbReference type="SAM" id="MobiDB-lite"/>
    </source>
</evidence>
<dbReference type="OrthoDB" id="7933796at2"/>
<organism evidence="3 4">
    <name type="scientific">Hyphomicrobium facile</name>
    <dbReference type="NCBI Taxonomy" id="51670"/>
    <lineage>
        <taxon>Bacteria</taxon>
        <taxon>Pseudomonadati</taxon>
        <taxon>Pseudomonadota</taxon>
        <taxon>Alphaproteobacteria</taxon>
        <taxon>Hyphomicrobiales</taxon>
        <taxon>Hyphomicrobiaceae</taxon>
        <taxon>Hyphomicrobium</taxon>
    </lineage>
</organism>
<protein>
    <submittedName>
        <fullName evidence="3">Uncharacterized protein</fullName>
    </submittedName>
</protein>
<dbReference type="Proteomes" id="UP000199423">
    <property type="component" value="Unassembled WGS sequence"/>
</dbReference>
<feature type="transmembrane region" description="Helical" evidence="2">
    <location>
        <begin position="175"/>
        <end position="194"/>
    </location>
</feature>
<proteinExistence type="predicted"/>
<reference evidence="4" key="1">
    <citation type="submission" date="2016-10" db="EMBL/GenBank/DDBJ databases">
        <authorList>
            <person name="Varghese N."/>
            <person name="Submissions S."/>
        </authorList>
    </citation>
    <scope>NUCLEOTIDE SEQUENCE [LARGE SCALE GENOMIC DNA]</scope>
    <source>
        <strain evidence="4">DSM 1565</strain>
    </source>
</reference>
<sequence>MVTNTDTIARLIASDTLMRGERQLLRNQTPVPQEAGDDAARTVAPPISHNDKTMAPVLLTLLDEQLGASVAPDANRAAARGQDAPSAPNRIAARYAEDDTVFRADLPANGTALPPGQNYPQIAQTVSSLDLQTFMQRFLMGKVRSIPADGRSTPGGARGPKSDDASQPSLATAKFAAIAVVAVMALVVVAVRFFG</sequence>
<dbReference type="AlphaFoldDB" id="A0A1I7NRP1"/>